<reference evidence="2" key="1">
    <citation type="journal article" date="2019" name="bioRxiv">
        <title>The Genome of the Zebra Mussel, Dreissena polymorpha: A Resource for Invasive Species Research.</title>
        <authorList>
            <person name="McCartney M.A."/>
            <person name="Auch B."/>
            <person name="Kono T."/>
            <person name="Mallez S."/>
            <person name="Zhang Y."/>
            <person name="Obille A."/>
            <person name="Becker A."/>
            <person name="Abrahante J.E."/>
            <person name="Garbe J."/>
            <person name="Badalamenti J.P."/>
            <person name="Herman A."/>
            <person name="Mangelson H."/>
            <person name="Liachko I."/>
            <person name="Sullivan S."/>
            <person name="Sone E.D."/>
            <person name="Koren S."/>
            <person name="Silverstein K.A.T."/>
            <person name="Beckman K.B."/>
            <person name="Gohl D.M."/>
        </authorList>
    </citation>
    <scope>NUCLEOTIDE SEQUENCE</scope>
    <source>
        <strain evidence="2">Duluth1</strain>
        <tissue evidence="2">Whole animal</tissue>
    </source>
</reference>
<evidence type="ECO:0000313" key="2">
    <source>
        <dbReference type="EMBL" id="KAH3802436.1"/>
    </source>
</evidence>
<dbReference type="EMBL" id="JAIWYP010000007">
    <property type="protein sequence ID" value="KAH3802436.1"/>
    <property type="molecule type" value="Genomic_DNA"/>
</dbReference>
<dbReference type="AlphaFoldDB" id="A0A9D4FSZ4"/>
<evidence type="ECO:0000259" key="1">
    <source>
        <dbReference type="PROSITE" id="PS50878"/>
    </source>
</evidence>
<comment type="caution">
    <text evidence="2">The sequence shown here is derived from an EMBL/GenBank/DDBJ whole genome shotgun (WGS) entry which is preliminary data.</text>
</comment>
<keyword evidence="3" id="KW-1185">Reference proteome</keyword>
<dbReference type="InterPro" id="IPR000477">
    <property type="entry name" value="RT_dom"/>
</dbReference>
<organism evidence="2 3">
    <name type="scientific">Dreissena polymorpha</name>
    <name type="common">Zebra mussel</name>
    <name type="synonym">Mytilus polymorpha</name>
    <dbReference type="NCBI Taxonomy" id="45954"/>
    <lineage>
        <taxon>Eukaryota</taxon>
        <taxon>Metazoa</taxon>
        <taxon>Spiralia</taxon>
        <taxon>Lophotrochozoa</taxon>
        <taxon>Mollusca</taxon>
        <taxon>Bivalvia</taxon>
        <taxon>Autobranchia</taxon>
        <taxon>Heteroconchia</taxon>
        <taxon>Euheterodonta</taxon>
        <taxon>Imparidentia</taxon>
        <taxon>Neoheterodontei</taxon>
        <taxon>Myida</taxon>
        <taxon>Dreissenoidea</taxon>
        <taxon>Dreissenidae</taxon>
        <taxon>Dreissena</taxon>
    </lineage>
</organism>
<reference evidence="2" key="2">
    <citation type="submission" date="2020-11" db="EMBL/GenBank/DDBJ databases">
        <authorList>
            <person name="McCartney M.A."/>
            <person name="Auch B."/>
            <person name="Kono T."/>
            <person name="Mallez S."/>
            <person name="Becker A."/>
            <person name="Gohl D.M."/>
            <person name="Silverstein K.A.T."/>
            <person name="Koren S."/>
            <person name="Bechman K.B."/>
            <person name="Herman A."/>
            <person name="Abrahante J.E."/>
            <person name="Garbe J."/>
        </authorList>
    </citation>
    <scope>NUCLEOTIDE SEQUENCE</scope>
    <source>
        <strain evidence="2">Duluth1</strain>
        <tissue evidence="2">Whole animal</tissue>
    </source>
</reference>
<sequence>MHLIFLDARSAIDVVDHKHLMRRLGHIGVSVKRWSLIYSFHRDSTSAVKWKGRVTAEFSFQQGYRQGGVLSTDL</sequence>
<dbReference type="Proteomes" id="UP000828390">
    <property type="component" value="Unassembled WGS sequence"/>
</dbReference>
<evidence type="ECO:0000313" key="3">
    <source>
        <dbReference type="Proteomes" id="UP000828390"/>
    </source>
</evidence>
<gene>
    <name evidence="2" type="ORF">DPMN_156112</name>
</gene>
<feature type="domain" description="Reverse transcriptase" evidence="1">
    <location>
        <begin position="1"/>
        <end position="74"/>
    </location>
</feature>
<protein>
    <recommendedName>
        <fullName evidence="1">Reverse transcriptase domain-containing protein</fullName>
    </recommendedName>
</protein>
<proteinExistence type="predicted"/>
<name>A0A9D4FSZ4_DREPO</name>
<accession>A0A9D4FSZ4</accession>
<dbReference type="PROSITE" id="PS50878">
    <property type="entry name" value="RT_POL"/>
    <property type="match status" value="1"/>
</dbReference>